<feature type="domain" description="COBRA C-terminal" evidence="8">
    <location>
        <begin position="449"/>
        <end position="658"/>
    </location>
</feature>
<organism evidence="9 10">
    <name type="scientific">Sorghum bicolor</name>
    <name type="common">Sorghum</name>
    <name type="synonym">Sorghum vulgare</name>
    <dbReference type="NCBI Taxonomy" id="4558"/>
    <lineage>
        <taxon>Eukaryota</taxon>
        <taxon>Viridiplantae</taxon>
        <taxon>Streptophyta</taxon>
        <taxon>Embryophyta</taxon>
        <taxon>Tracheophyta</taxon>
        <taxon>Spermatophyta</taxon>
        <taxon>Magnoliopsida</taxon>
        <taxon>Liliopsida</taxon>
        <taxon>Poales</taxon>
        <taxon>Poaceae</taxon>
        <taxon>PACMAD clade</taxon>
        <taxon>Panicoideae</taxon>
        <taxon>Andropogonodae</taxon>
        <taxon>Andropogoneae</taxon>
        <taxon>Sorghinae</taxon>
        <taxon>Sorghum</taxon>
    </lineage>
</organism>
<dbReference type="PANTHER" id="PTHR31052">
    <property type="entry name" value="COBRA-LIKE PROTEIN 7"/>
    <property type="match status" value="1"/>
</dbReference>
<dbReference type="OrthoDB" id="2014623at2759"/>
<dbReference type="Pfam" id="PF04833">
    <property type="entry name" value="COBRA"/>
    <property type="match status" value="1"/>
</dbReference>
<dbReference type="GO" id="GO:0010215">
    <property type="term" value="P:cellulose microfibril organization"/>
    <property type="evidence" value="ECO:0007669"/>
    <property type="project" value="InterPro"/>
</dbReference>
<dbReference type="EMBL" id="CM027681">
    <property type="protein sequence ID" value="KAG0546442.1"/>
    <property type="molecule type" value="Genomic_DNA"/>
</dbReference>
<dbReference type="InterPro" id="IPR006918">
    <property type="entry name" value="COBRA_pln"/>
</dbReference>
<reference evidence="9" key="2">
    <citation type="submission" date="2020-10" db="EMBL/GenBank/DDBJ databases">
        <authorList>
            <person name="Cooper E.A."/>
            <person name="Brenton Z.W."/>
            <person name="Flinn B.S."/>
            <person name="Jenkins J."/>
            <person name="Shu S."/>
            <person name="Flowers D."/>
            <person name="Luo F."/>
            <person name="Wang Y."/>
            <person name="Xia P."/>
            <person name="Barry K."/>
            <person name="Daum C."/>
            <person name="Lipzen A."/>
            <person name="Yoshinaga Y."/>
            <person name="Schmutz J."/>
            <person name="Saski C."/>
            <person name="Vermerris W."/>
            <person name="Kresovich S."/>
        </authorList>
    </citation>
    <scope>NUCLEOTIDE SEQUENCE</scope>
</reference>
<dbReference type="AlphaFoldDB" id="A0A921RW96"/>
<protein>
    <recommendedName>
        <fullName evidence="8">COBRA C-terminal domain-containing protein</fullName>
    </recommendedName>
</protein>
<dbReference type="PANTHER" id="PTHR31052:SF34">
    <property type="entry name" value="OS07G0690900 PROTEIN"/>
    <property type="match status" value="1"/>
</dbReference>
<feature type="chain" id="PRO_5037265081" description="COBRA C-terminal domain-containing protein" evidence="7">
    <location>
        <begin position="51"/>
        <end position="686"/>
    </location>
</feature>
<keyword evidence="6" id="KW-0325">Glycoprotein</keyword>
<evidence type="ECO:0000256" key="2">
    <source>
        <dbReference type="ARBA" id="ARBA00005507"/>
    </source>
</evidence>
<keyword evidence="5" id="KW-0472">Membrane</keyword>
<proteinExistence type="inferred from homology"/>
<keyword evidence="3" id="KW-1003">Cell membrane</keyword>
<dbReference type="Proteomes" id="UP000807115">
    <property type="component" value="Chromosome 2"/>
</dbReference>
<dbReference type="Pfam" id="PF25079">
    <property type="entry name" value="COB_C"/>
    <property type="match status" value="1"/>
</dbReference>
<feature type="signal peptide" evidence="7">
    <location>
        <begin position="1"/>
        <end position="50"/>
    </location>
</feature>
<dbReference type="GO" id="GO:0005886">
    <property type="term" value="C:plasma membrane"/>
    <property type="evidence" value="ECO:0007669"/>
    <property type="project" value="UniProtKB-SubCell"/>
</dbReference>
<evidence type="ECO:0000256" key="1">
    <source>
        <dbReference type="ARBA" id="ARBA00004236"/>
    </source>
</evidence>
<evidence type="ECO:0000259" key="8">
    <source>
        <dbReference type="Pfam" id="PF25079"/>
    </source>
</evidence>
<name>A0A921RW96_SORBI</name>
<keyword evidence="4 7" id="KW-0732">Signal</keyword>
<evidence type="ECO:0000313" key="10">
    <source>
        <dbReference type="Proteomes" id="UP000807115"/>
    </source>
</evidence>
<comment type="similarity">
    <text evidence="2">Belongs to the COBRA family.</text>
</comment>
<evidence type="ECO:0000256" key="5">
    <source>
        <dbReference type="ARBA" id="ARBA00023136"/>
    </source>
</evidence>
<sequence>MTRSTHHLHLYIYLKQPILPRFASAMAMAMPVAQLSFVFLVLLLAHTASAQLAPAPAPDAGCNGIFLSYSLQGRDQIRPHVAEAERNSQPYSFRARATVVNSDTRPLRSWALQVTFVHGEILVSVDGAVLTSGADLPYNTTAGDAGRPTSFTGYPQTDLLTPISTAGDPAKTQATVNLVGTLFAGPRPYEPLPSFLSLADPSYTCPPATNATSPTNLTTCCVFTADDDGTDPARSLSFLPRRTGDLVITYDVLQSHETTYLALVTLENDAPLGRLDGWQLSWRWQREEFISTMRGAYPREVDTAGCLYGPQGQYYKGLDLSKVLNCDRTPVVHDLPLSRANDTDIGRIDHCCRNGTVLPKSMDAAAQSKSAFQMEVYKMPPDLNRTKLYPPTGFNVTGSSPFNPEYACGAPIPVTPSEYPDPSGLASTTAAVATWQVVCNITTASKPPRCCVSFSAFYNESVVPCRTCACGCPATQPATATCSTTAPAMLLPPQALLMPFDRRASEALEWADQKHLGVPNPMPCGDFCGVSINWHVATDFTGGWSARLTLFNWDATDMPDWFTAIVMDGAYDGFEQAYSFNATRVGNNTIFVKGSQGFNFLLGESNMSGVDYPVPGKLQSVFSFTKKTTPGIDVIAGDGFPSKVFFNGDECAMPLRIPSQGTKPAALPVPLHLCLLLLSTFLLLAY</sequence>
<dbReference type="InterPro" id="IPR056900">
    <property type="entry name" value="COB_C"/>
</dbReference>
<reference evidence="9" key="1">
    <citation type="journal article" date="2019" name="BMC Genomics">
        <title>A new reference genome for Sorghum bicolor reveals high levels of sequence similarity between sweet and grain genotypes: implications for the genetics of sugar metabolism.</title>
        <authorList>
            <person name="Cooper E.A."/>
            <person name="Brenton Z.W."/>
            <person name="Flinn B.S."/>
            <person name="Jenkins J."/>
            <person name="Shu S."/>
            <person name="Flowers D."/>
            <person name="Luo F."/>
            <person name="Wang Y."/>
            <person name="Xia P."/>
            <person name="Barry K."/>
            <person name="Daum C."/>
            <person name="Lipzen A."/>
            <person name="Yoshinaga Y."/>
            <person name="Schmutz J."/>
            <person name="Saski C."/>
            <person name="Vermerris W."/>
            <person name="Kresovich S."/>
        </authorList>
    </citation>
    <scope>NUCLEOTIDE SEQUENCE</scope>
</reference>
<evidence type="ECO:0000256" key="3">
    <source>
        <dbReference type="ARBA" id="ARBA00022475"/>
    </source>
</evidence>
<evidence type="ECO:0000256" key="6">
    <source>
        <dbReference type="ARBA" id="ARBA00023180"/>
    </source>
</evidence>
<gene>
    <name evidence="9" type="ORF">BDA96_02G447800</name>
</gene>
<evidence type="ECO:0000256" key="7">
    <source>
        <dbReference type="SAM" id="SignalP"/>
    </source>
</evidence>
<evidence type="ECO:0000313" key="9">
    <source>
        <dbReference type="EMBL" id="KAG0546442.1"/>
    </source>
</evidence>
<comment type="subcellular location">
    <subcellularLocation>
        <location evidence="1">Cell membrane</location>
    </subcellularLocation>
</comment>
<accession>A0A921RW96</accession>
<comment type="caution">
    <text evidence="9">The sequence shown here is derived from an EMBL/GenBank/DDBJ whole genome shotgun (WGS) entry which is preliminary data.</text>
</comment>
<evidence type="ECO:0000256" key="4">
    <source>
        <dbReference type="ARBA" id="ARBA00022729"/>
    </source>
</evidence>